<feature type="compositionally biased region" description="Pro residues" evidence="1">
    <location>
        <begin position="9"/>
        <end position="18"/>
    </location>
</feature>
<gene>
    <name evidence="2" type="ORF">TBIB3V08_LOCUS2239</name>
</gene>
<dbReference type="GO" id="GO:0006629">
    <property type="term" value="P:lipid metabolic process"/>
    <property type="evidence" value="ECO:0007669"/>
    <property type="project" value="TreeGrafter"/>
</dbReference>
<evidence type="ECO:0000313" key="2">
    <source>
        <dbReference type="EMBL" id="CAD7439691.1"/>
    </source>
</evidence>
<organism evidence="2">
    <name type="scientific">Timema bartmani</name>
    <dbReference type="NCBI Taxonomy" id="61472"/>
    <lineage>
        <taxon>Eukaryota</taxon>
        <taxon>Metazoa</taxon>
        <taxon>Ecdysozoa</taxon>
        <taxon>Arthropoda</taxon>
        <taxon>Hexapoda</taxon>
        <taxon>Insecta</taxon>
        <taxon>Pterygota</taxon>
        <taxon>Neoptera</taxon>
        <taxon>Polyneoptera</taxon>
        <taxon>Phasmatodea</taxon>
        <taxon>Timematodea</taxon>
        <taxon>Timematoidea</taxon>
        <taxon>Timematidae</taxon>
        <taxon>Timema</taxon>
    </lineage>
</organism>
<evidence type="ECO:0000256" key="1">
    <source>
        <dbReference type="SAM" id="MobiDB-lite"/>
    </source>
</evidence>
<reference evidence="2" key="1">
    <citation type="submission" date="2020-11" db="EMBL/GenBank/DDBJ databases">
        <authorList>
            <person name="Tran Van P."/>
        </authorList>
    </citation>
    <scope>NUCLEOTIDE SEQUENCE</scope>
</reference>
<dbReference type="SUPFAM" id="SSF50814">
    <property type="entry name" value="Lipocalins"/>
    <property type="match status" value="1"/>
</dbReference>
<dbReference type="EMBL" id="OD564755">
    <property type="protein sequence ID" value="CAD7439691.1"/>
    <property type="molecule type" value="Genomic_DNA"/>
</dbReference>
<dbReference type="PANTHER" id="PTHR10612:SF11">
    <property type="entry name" value="KARL, ISOFORM A"/>
    <property type="match status" value="1"/>
</dbReference>
<dbReference type="Gene3D" id="2.40.128.20">
    <property type="match status" value="1"/>
</dbReference>
<dbReference type="PANTHER" id="PTHR10612">
    <property type="entry name" value="APOLIPOPROTEIN D"/>
    <property type="match status" value="1"/>
</dbReference>
<feature type="region of interest" description="Disordered" evidence="1">
    <location>
        <begin position="1"/>
        <end position="21"/>
    </location>
</feature>
<dbReference type="GO" id="GO:0005737">
    <property type="term" value="C:cytoplasm"/>
    <property type="evidence" value="ECO:0007669"/>
    <property type="project" value="TreeGrafter"/>
</dbReference>
<dbReference type="AlphaFoldDB" id="A0A7R9HXH2"/>
<evidence type="ECO:0008006" key="3">
    <source>
        <dbReference type="Google" id="ProtNLM"/>
    </source>
</evidence>
<sequence>MKSLENERQPPPPTSPPPPERKFCISVWRSTNIQSRDTSLAEEIFSLSHASSRARMLLALCLISEKERRGNRCRKPQDRGSRLDQSVLPRDMAGGSLVNILLFVIVVSSHSMAGKRREDKKKCPHVKGVRNFDLNEILGKWYVVQYYASSEEALSYRCMREVFTMAADRPEVSMNFTYIFTDDPEGEKLVGNITWRIPNGNRPAHWVHAEDSSFIYPLTPLQLLPHSNVSAKNLERNPPSSQCCQIELVSSAWLSDLGGKNGVSGTQHKTGWKGIDLLQFRVRRLLDIGGGLLFRGPPCNEGVYNTYVLDWEPKSWALLLHCAEKSGSPRYLSSFIMSRRPDVAPNVVSYLREKLPRYDIDLDYMFPMSQENCSGGGGRPGFDPRILTNVKHPMKVSH</sequence>
<proteinExistence type="predicted"/>
<dbReference type="InterPro" id="IPR022272">
    <property type="entry name" value="Lipocalin_CS"/>
</dbReference>
<protein>
    <recommendedName>
        <fullName evidence="3">Apolipoprotein D</fullName>
    </recommendedName>
</protein>
<accession>A0A7R9HXH2</accession>
<dbReference type="InterPro" id="IPR012674">
    <property type="entry name" value="Calycin"/>
</dbReference>
<dbReference type="GO" id="GO:0000302">
    <property type="term" value="P:response to reactive oxygen species"/>
    <property type="evidence" value="ECO:0007669"/>
    <property type="project" value="TreeGrafter"/>
</dbReference>
<name>A0A7R9HXH2_9NEOP</name>
<dbReference type="PROSITE" id="PS00213">
    <property type="entry name" value="LIPOCALIN"/>
    <property type="match status" value="1"/>
</dbReference>